<reference evidence="3" key="1">
    <citation type="journal article" date="2013" name="Nat. Genet.">
        <title>The Capsella rubella genome and the genomic consequences of rapid mating system evolution.</title>
        <authorList>
            <person name="Slotte T."/>
            <person name="Hazzouri K.M."/>
            <person name="Agren J.A."/>
            <person name="Koenig D."/>
            <person name="Maumus F."/>
            <person name="Guo Y.L."/>
            <person name="Steige K."/>
            <person name="Platts A.E."/>
            <person name="Escobar J.S."/>
            <person name="Newman L.K."/>
            <person name="Wang W."/>
            <person name="Mandakova T."/>
            <person name="Vello E."/>
            <person name="Smith L.M."/>
            <person name="Henz S.R."/>
            <person name="Steffen J."/>
            <person name="Takuno S."/>
            <person name="Brandvain Y."/>
            <person name="Coop G."/>
            <person name="Andolfatto P."/>
            <person name="Hu T.T."/>
            <person name="Blanchette M."/>
            <person name="Clark R.M."/>
            <person name="Quesneville H."/>
            <person name="Nordborg M."/>
            <person name="Gaut B.S."/>
            <person name="Lysak M.A."/>
            <person name="Jenkins J."/>
            <person name="Grimwood J."/>
            <person name="Chapman J."/>
            <person name="Prochnik S."/>
            <person name="Shu S."/>
            <person name="Rokhsar D."/>
            <person name="Schmutz J."/>
            <person name="Weigel D."/>
            <person name="Wright S.I."/>
        </authorList>
    </citation>
    <scope>NUCLEOTIDE SEQUENCE [LARGE SCALE GENOMIC DNA]</scope>
    <source>
        <strain evidence="3">cv. Monte Gargano</strain>
    </source>
</reference>
<evidence type="ECO:0008006" key="4">
    <source>
        <dbReference type="Google" id="ProtNLM"/>
    </source>
</evidence>
<dbReference type="OrthoDB" id="1098972at2759"/>
<evidence type="ECO:0000313" key="3">
    <source>
        <dbReference type="Proteomes" id="UP000029121"/>
    </source>
</evidence>
<gene>
    <name evidence="2" type="ORF">CARUB_v10027514mg</name>
</gene>
<keyword evidence="1" id="KW-1133">Transmembrane helix</keyword>
<proteinExistence type="predicted"/>
<accession>R0EZD6</accession>
<organism evidence="2 3">
    <name type="scientific">Capsella rubella</name>
    <dbReference type="NCBI Taxonomy" id="81985"/>
    <lineage>
        <taxon>Eukaryota</taxon>
        <taxon>Viridiplantae</taxon>
        <taxon>Streptophyta</taxon>
        <taxon>Embryophyta</taxon>
        <taxon>Tracheophyta</taxon>
        <taxon>Spermatophyta</taxon>
        <taxon>Magnoliopsida</taxon>
        <taxon>eudicotyledons</taxon>
        <taxon>Gunneridae</taxon>
        <taxon>Pentapetalae</taxon>
        <taxon>rosids</taxon>
        <taxon>malvids</taxon>
        <taxon>Brassicales</taxon>
        <taxon>Brassicaceae</taxon>
        <taxon>Camelineae</taxon>
        <taxon>Capsella</taxon>
    </lineage>
</organism>
<evidence type="ECO:0000256" key="1">
    <source>
        <dbReference type="SAM" id="Phobius"/>
    </source>
</evidence>
<name>R0EZD6_9BRAS</name>
<protein>
    <recommendedName>
        <fullName evidence="4">Transmembrane protein</fullName>
    </recommendedName>
</protein>
<feature type="transmembrane region" description="Helical" evidence="1">
    <location>
        <begin position="45"/>
        <end position="67"/>
    </location>
</feature>
<sequence>MRRKIWWLFLSSNVIFIKSLTRYQLKEEEEAALIFPKDPSWFKLWMVPMMMLFVFFVIFVVGIFLYFHNCRRGENSPRIHPIT</sequence>
<keyword evidence="1" id="KW-0472">Membrane</keyword>
<feature type="transmembrane region" description="Helical" evidence="1">
    <location>
        <begin position="5"/>
        <end position="25"/>
    </location>
</feature>
<keyword evidence="1" id="KW-0812">Transmembrane</keyword>
<dbReference type="Proteomes" id="UP000029121">
    <property type="component" value="Unassembled WGS sequence"/>
</dbReference>
<dbReference type="EMBL" id="KB870812">
    <property type="protein sequence ID" value="EOA14336.1"/>
    <property type="molecule type" value="Genomic_DNA"/>
</dbReference>
<dbReference type="AlphaFoldDB" id="R0EZD6"/>
<keyword evidence="3" id="KW-1185">Reference proteome</keyword>
<dbReference type="KEGG" id="crb:17876530"/>
<evidence type="ECO:0000313" key="2">
    <source>
        <dbReference type="EMBL" id="EOA14336.1"/>
    </source>
</evidence>